<comment type="function">
    <text evidence="5">May play a role in a signaling cascade by enhancing the kinase activity of SRC. Contributes to SRC-regulated transcription activation.</text>
</comment>
<feature type="region of interest" description="Disordered" evidence="9">
    <location>
        <begin position="567"/>
        <end position="587"/>
    </location>
</feature>
<dbReference type="SUPFAM" id="SSF50729">
    <property type="entry name" value="PH domain-like"/>
    <property type="match status" value="2"/>
</dbReference>
<proteinExistence type="predicted"/>
<dbReference type="CDD" id="cd13306">
    <property type="entry name" value="PH1_AFAP"/>
    <property type="match status" value="1"/>
</dbReference>
<sequence>MMWIQRGREMTSGFHDSLCFPVLRFFNPALEQLLTELDDFLRILDQENLSSTAVVKKSGLAELLRLYTKSSSSDEEYIYMNKVTVHKQQDAEPQDKAPEEQSPLTNGEPSQHSSAPQKSLPDLPPPKIIPERKQLSTPKIESPEGYYEEAEPYDTSLNDHSGKFPPSGVPRWAQVPEGVVYATITLEDGEAVSSSYESYDEDESSKGKSAPYQWPSPEASIELMRDARICAFLWRKKWLGQWAKQLCVIKDTRLLCYKSSKDHSPQLDVNLLGSSVVHKEKQVRKKEHKLKITPVSADVIVLGLQSKDQAEQWLRVIQEVSGLPSEGACEGSQYTPDAQRPSCPKPDVTEKYLSASEYGSSIDGHPEVPETKDVKKKCSAGLKLSNLMNLGRKKSTSLEPPERSLETSSYLNVLVNSQWKSRWCSVRDSHLYFYQDRNRSKAAQQPLSLVGCEVVPDPSPDHLYSFRILHDGEELAKLEAKSSEEMGHWLGLLLSESGSKTDPEEFTYDYVDADRVSCIVSAAKTSLLLMQRKFSEPNTYIDGLPSQHHQELLYDDVEVSELMAVGEAPEEAVPATDAPREPDPDRVYLDLTPVKSFLHGTGSAQARAPSPTLPQPDPPAEALPADLNPTPDEPLMVSPENPELQQMQQESQEPEEPSLGITAVKIQTEQQKISFPPSCPDTVPVAPAGASPPVKDRLKATNAEIKLGKNRTEAEVKRYTEEKERLEKKKEEIRGHLAQLRREKRELKETLLKCTDKGAAASLEEKLKEIDEECRVEERRRVDLELSIVEVKDSLKKAEAGPVTLGTTVDTTHLENVSPRPKAATSTPAPDCTPVNSATALKNRPLSVMVTGKGTVLQKAKEWEKKGAS</sequence>
<evidence type="ECO:0000313" key="12">
    <source>
        <dbReference type="RefSeq" id="XP_022424410.1"/>
    </source>
</evidence>
<dbReference type="GO" id="GO:0045893">
    <property type="term" value="P:positive regulation of DNA-templated transcription"/>
    <property type="evidence" value="ECO:0007669"/>
    <property type="project" value="TreeGrafter"/>
</dbReference>
<evidence type="ECO:0000313" key="11">
    <source>
        <dbReference type="Proteomes" id="UP000248483"/>
    </source>
</evidence>
<gene>
    <name evidence="12" type="primary">AFAP1L2</name>
</gene>
<feature type="region of interest" description="Disordered" evidence="9">
    <location>
        <begin position="193"/>
        <end position="213"/>
    </location>
</feature>
<dbReference type="GO" id="GO:0017124">
    <property type="term" value="F:SH3 domain binding"/>
    <property type="evidence" value="ECO:0007669"/>
    <property type="project" value="TreeGrafter"/>
</dbReference>
<dbReference type="GeneID" id="111172284"/>
<comment type="subunit">
    <text evidence="6">Interacts with SRC. Interacts with LCK when tyrosine phosphorylated.</text>
</comment>
<keyword evidence="2" id="KW-0963">Cytoplasm</keyword>
<name>A0A2Y9MR17_DELLE</name>
<accession>A0A2Y9MR17</accession>
<protein>
    <recommendedName>
        <fullName evidence="7">Actin filament-associated protein 1-like 2</fullName>
    </recommendedName>
</protein>
<feature type="region of interest" description="Disordered" evidence="9">
    <location>
        <begin position="87"/>
        <end position="163"/>
    </location>
</feature>
<dbReference type="GO" id="GO:0042169">
    <property type="term" value="F:SH2 domain binding"/>
    <property type="evidence" value="ECO:0007669"/>
    <property type="project" value="TreeGrafter"/>
</dbReference>
<feature type="compositionally biased region" description="Pro residues" evidence="9">
    <location>
        <begin position="611"/>
        <end position="621"/>
    </location>
</feature>
<dbReference type="GO" id="GO:0032757">
    <property type="term" value="P:positive regulation of interleukin-8 production"/>
    <property type="evidence" value="ECO:0007669"/>
    <property type="project" value="TreeGrafter"/>
</dbReference>
<keyword evidence="4 8" id="KW-0175">Coiled coil</keyword>
<feature type="compositionally biased region" description="Basic and acidic residues" evidence="9">
    <location>
        <begin position="87"/>
        <end position="99"/>
    </location>
</feature>
<dbReference type="InterPro" id="IPR001849">
    <property type="entry name" value="PH_domain"/>
</dbReference>
<feature type="region of interest" description="Disordered" evidence="9">
    <location>
        <begin position="809"/>
        <end position="838"/>
    </location>
</feature>
<evidence type="ECO:0000259" key="10">
    <source>
        <dbReference type="PROSITE" id="PS50003"/>
    </source>
</evidence>
<feature type="coiled-coil region" evidence="8">
    <location>
        <begin position="702"/>
        <end position="787"/>
    </location>
</feature>
<dbReference type="CTD" id="84632"/>
<dbReference type="AlphaFoldDB" id="A0A2Y9MR17"/>
<evidence type="ECO:0000256" key="8">
    <source>
        <dbReference type="SAM" id="Coils"/>
    </source>
</evidence>
<dbReference type="Pfam" id="PF00169">
    <property type="entry name" value="PH"/>
    <property type="match status" value="2"/>
</dbReference>
<dbReference type="GO" id="GO:0005829">
    <property type="term" value="C:cytosol"/>
    <property type="evidence" value="ECO:0007669"/>
    <property type="project" value="TreeGrafter"/>
</dbReference>
<evidence type="ECO:0000256" key="2">
    <source>
        <dbReference type="ARBA" id="ARBA00022490"/>
    </source>
</evidence>
<dbReference type="PROSITE" id="PS50003">
    <property type="entry name" value="PH_DOMAIN"/>
    <property type="match status" value="2"/>
</dbReference>
<keyword evidence="3" id="KW-0677">Repeat</keyword>
<feature type="compositionally biased region" description="Low complexity" evidence="9">
    <location>
        <begin position="683"/>
        <end position="693"/>
    </location>
</feature>
<feature type="compositionally biased region" description="Polar residues" evidence="9">
    <location>
        <begin position="102"/>
        <end position="117"/>
    </location>
</feature>
<evidence type="ECO:0000256" key="1">
    <source>
        <dbReference type="ARBA" id="ARBA00004496"/>
    </source>
</evidence>
<evidence type="ECO:0000256" key="5">
    <source>
        <dbReference type="ARBA" id="ARBA00059761"/>
    </source>
</evidence>
<organism evidence="11 12">
    <name type="scientific">Delphinapterus leucas</name>
    <name type="common">Beluga whale</name>
    <dbReference type="NCBI Taxonomy" id="9749"/>
    <lineage>
        <taxon>Eukaryota</taxon>
        <taxon>Metazoa</taxon>
        <taxon>Chordata</taxon>
        <taxon>Craniata</taxon>
        <taxon>Vertebrata</taxon>
        <taxon>Euteleostomi</taxon>
        <taxon>Mammalia</taxon>
        <taxon>Eutheria</taxon>
        <taxon>Laurasiatheria</taxon>
        <taxon>Artiodactyla</taxon>
        <taxon>Whippomorpha</taxon>
        <taxon>Cetacea</taxon>
        <taxon>Odontoceti</taxon>
        <taxon>Monodontidae</taxon>
        <taxon>Delphinapterus</taxon>
    </lineage>
</organism>
<dbReference type="FunFam" id="2.30.29.30:FF:000171">
    <property type="entry name" value="Actin filament-associated protein 1-like 2 isoform 1"/>
    <property type="match status" value="1"/>
</dbReference>
<dbReference type="Proteomes" id="UP000248483">
    <property type="component" value="Unplaced"/>
</dbReference>
<reference evidence="12" key="1">
    <citation type="submission" date="2025-08" db="UniProtKB">
        <authorList>
            <consortium name="RefSeq"/>
        </authorList>
    </citation>
    <scope>IDENTIFICATION</scope>
    <source>
        <tissue evidence="12">Blood</tissue>
    </source>
</reference>
<dbReference type="GO" id="GO:0007346">
    <property type="term" value="P:regulation of mitotic cell cycle"/>
    <property type="evidence" value="ECO:0007669"/>
    <property type="project" value="TreeGrafter"/>
</dbReference>
<dbReference type="InterPro" id="IPR030113">
    <property type="entry name" value="AFAP"/>
</dbReference>
<dbReference type="InterPro" id="IPR011993">
    <property type="entry name" value="PH-like_dom_sf"/>
</dbReference>
<dbReference type="CDD" id="cd13307">
    <property type="entry name" value="PH2_AFAP"/>
    <property type="match status" value="1"/>
</dbReference>
<evidence type="ECO:0000256" key="4">
    <source>
        <dbReference type="ARBA" id="ARBA00023054"/>
    </source>
</evidence>
<feature type="compositionally biased region" description="Basic and acidic residues" evidence="9">
    <location>
        <begin position="578"/>
        <end position="587"/>
    </location>
</feature>
<feature type="compositionally biased region" description="Low complexity" evidence="9">
    <location>
        <begin position="642"/>
        <end position="651"/>
    </location>
</feature>
<dbReference type="PANTHER" id="PTHR14338">
    <property type="entry name" value="ACTIN FILAMENT-ASSOCIATED PROTEIN 1 FAMILY MEMBER"/>
    <property type="match status" value="1"/>
</dbReference>
<feature type="domain" description="PH" evidence="10">
    <location>
        <begin position="226"/>
        <end position="322"/>
    </location>
</feature>
<feature type="compositionally biased region" description="Polar residues" evidence="9">
    <location>
        <begin position="824"/>
        <end position="838"/>
    </location>
</feature>
<evidence type="ECO:0000256" key="6">
    <source>
        <dbReference type="ARBA" id="ARBA00061961"/>
    </source>
</evidence>
<dbReference type="GO" id="GO:0045742">
    <property type="term" value="P:positive regulation of epidermal growth factor receptor signaling pathway"/>
    <property type="evidence" value="ECO:0007669"/>
    <property type="project" value="TreeGrafter"/>
</dbReference>
<feature type="region of interest" description="Disordered" evidence="9">
    <location>
        <begin position="674"/>
        <end position="697"/>
    </location>
</feature>
<dbReference type="GO" id="GO:0032675">
    <property type="term" value="P:regulation of interleukin-6 production"/>
    <property type="evidence" value="ECO:0007669"/>
    <property type="project" value="TreeGrafter"/>
</dbReference>
<dbReference type="SMART" id="SM00233">
    <property type="entry name" value="PH"/>
    <property type="match status" value="2"/>
</dbReference>
<evidence type="ECO:0000256" key="9">
    <source>
        <dbReference type="SAM" id="MobiDB-lite"/>
    </source>
</evidence>
<evidence type="ECO:0000256" key="3">
    <source>
        <dbReference type="ARBA" id="ARBA00022737"/>
    </source>
</evidence>
<keyword evidence="11" id="KW-1185">Reference proteome</keyword>
<comment type="subcellular location">
    <subcellularLocation>
        <location evidence="1">Cytoplasm</location>
    </subcellularLocation>
</comment>
<evidence type="ECO:0000256" key="7">
    <source>
        <dbReference type="ARBA" id="ARBA00072612"/>
    </source>
</evidence>
<dbReference type="RefSeq" id="XP_022424410.1">
    <property type="nucleotide sequence ID" value="XM_022568702.2"/>
</dbReference>
<feature type="region of interest" description="Disordered" evidence="9">
    <location>
        <begin position="601"/>
        <end position="657"/>
    </location>
</feature>
<feature type="domain" description="PH" evidence="10">
    <location>
        <begin position="404"/>
        <end position="498"/>
    </location>
</feature>
<dbReference type="FunFam" id="2.30.29.30:FF:000020">
    <property type="entry name" value="Actin filament-associated protein 1-like 2 isoform 1"/>
    <property type="match status" value="1"/>
</dbReference>
<dbReference type="PANTHER" id="PTHR14338:SF4">
    <property type="entry name" value="ACTIN FILAMENT-ASSOCIATED PROTEIN 1-LIKE 2"/>
    <property type="match status" value="1"/>
</dbReference>
<dbReference type="Gene3D" id="2.30.29.30">
    <property type="entry name" value="Pleckstrin-homology domain (PH domain)/Phosphotyrosine-binding domain (PTB)"/>
    <property type="match status" value="2"/>
</dbReference>
<dbReference type="GO" id="GO:0006954">
    <property type="term" value="P:inflammatory response"/>
    <property type="evidence" value="ECO:0007669"/>
    <property type="project" value="TreeGrafter"/>
</dbReference>